<evidence type="ECO:0000256" key="4">
    <source>
        <dbReference type="ARBA" id="ARBA00022801"/>
    </source>
</evidence>
<comment type="similarity">
    <text evidence="6">Belongs to the Vsr family.</text>
</comment>
<keyword evidence="3" id="KW-0227">DNA damage</keyword>
<evidence type="ECO:0000256" key="3">
    <source>
        <dbReference type="ARBA" id="ARBA00022763"/>
    </source>
</evidence>
<dbReference type="OrthoDB" id="9801520at2"/>
<dbReference type="Pfam" id="PF03852">
    <property type="entry name" value="Vsr"/>
    <property type="match status" value="1"/>
</dbReference>
<evidence type="ECO:0000256" key="6">
    <source>
        <dbReference type="ARBA" id="ARBA00029466"/>
    </source>
</evidence>
<keyword evidence="9" id="KW-1185">Reference proteome</keyword>
<dbReference type="RefSeq" id="WP_088818278.1">
    <property type="nucleotide sequence ID" value="NZ_FYEZ01000001.1"/>
</dbReference>
<evidence type="ECO:0000256" key="2">
    <source>
        <dbReference type="ARBA" id="ARBA00022759"/>
    </source>
</evidence>
<proteinExistence type="inferred from homology"/>
<accession>A0A212T5P7</accession>
<dbReference type="Gene3D" id="3.40.960.10">
    <property type="entry name" value="VSR Endonuclease"/>
    <property type="match status" value="1"/>
</dbReference>
<dbReference type="GO" id="GO:0016787">
    <property type="term" value="F:hydrolase activity"/>
    <property type="evidence" value="ECO:0007669"/>
    <property type="project" value="UniProtKB-KW"/>
</dbReference>
<keyword evidence="1" id="KW-0540">Nuclease</keyword>
<dbReference type="NCBIfam" id="TIGR00632">
    <property type="entry name" value="vsr"/>
    <property type="match status" value="1"/>
</dbReference>
<dbReference type="Proteomes" id="UP000198122">
    <property type="component" value="Unassembled WGS sequence"/>
</dbReference>
<reference evidence="8 9" key="1">
    <citation type="submission" date="2017-06" db="EMBL/GenBank/DDBJ databases">
        <authorList>
            <person name="Kim H.J."/>
            <person name="Triplett B.A."/>
        </authorList>
    </citation>
    <scope>NUCLEOTIDE SEQUENCE [LARGE SCALE GENOMIC DNA]</scope>
    <source>
        <strain evidence="8 9">DSM 22179</strain>
    </source>
</reference>
<evidence type="ECO:0000256" key="5">
    <source>
        <dbReference type="ARBA" id="ARBA00023204"/>
    </source>
</evidence>
<feature type="region of interest" description="Disordered" evidence="7">
    <location>
        <begin position="1"/>
        <end position="24"/>
    </location>
</feature>
<dbReference type="GO" id="GO:0004519">
    <property type="term" value="F:endonuclease activity"/>
    <property type="evidence" value="ECO:0007669"/>
    <property type="project" value="UniProtKB-KW"/>
</dbReference>
<dbReference type="AlphaFoldDB" id="A0A212T5P7"/>
<evidence type="ECO:0000256" key="7">
    <source>
        <dbReference type="SAM" id="MobiDB-lite"/>
    </source>
</evidence>
<evidence type="ECO:0000313" key="8">
    <source>
        <dbReference type="EMBL" id="SNC61190.1"/>
    </source>
</evidence>
<dbReference type="EMBL" id="FYEZ01000001">
    <property type="protein sequence ID" value="SNC61190.1"/>
    <property type="molecule type" value="Genomic_DNA"/>
</dbReference>
<keyword evidence="2 8" id="KW-0255">Endonuclease</keyword>
<dbReference type="InterPro" id="IPR004603">
    <property type="entry name" value="DNA_mismatch_endonuc_vsr"/>
</dbReference>
<feature type="compositionally biased region" description="Polar residues" evidence="7">
    <location>
        <begin position="1"/>
        <end position="14"/>
    </location>
</feature>
<dbReference type="CDD" id="cd00221">
    <property type="entry name" value="Vsr"/>
    <property type="match status" value="1"/>
</dbReference>
<organism evidence="8 9">
    <name type="scientific">Kytococcus aerolatus</name>
    <dbReference type="NCBI Taxonomy" id="592308"/>
    <lineage>
        <taxon>Bacteria</taxon>
        <taxon>Bacillati</taxon>
        <taxon>Actinomycetota</taxon>
        <taxon>Actinomycetes</taxon>
        <taxon>Micrococcales</taxon>
        <taxon>Kytococcaceae</taxon>
        <taxon>Kytococcus</taxon>
    </lineage>
</organism>
<evidence type="ECO:0000313" key="9">
    <source>
        <dbReference type="Proteomes" id="UP000198122"/>
    </source>
</evidence>
<name>A0A212T5P7_9MICO</name>
<evidence type="ECO:0000256" key="1">
    <source>
        <dbReference type="ARBA" id="ARBA00022722"/>
    </source>
</evidence>
<dbReference type="GO" id="GO:0006298">
    <property type="term" value="P:mismatch repair"/>
    <property type="evidence" value="ECO:0007669"/>
    <property type="project" value="InterPro"/>
</dbReference>
<dbReference type="SUPFAM" id="SSF52980">
    <property type="entry name" value="Restriction endonuclease-like"/>
    <property type="match status" value="1"/>
</dbReference>
<gene>
    <name evidence="8" type="ORF">SAMN05445756_0431</name>
</gene>
<sequence length="142" mass="16382">MAPSPVSNSVSLRMQRQRRAGTGPEMRLRRALHARGWRFRVGFKVPRAPRRTIDVAFPKRKVAVFVDGCFWHVCPEHGVRPKSNAEWWHRKLMDNVVRDRTTDEVLVAQGWVVVRVWEHAPRMEAVHAVEMALHLAESSACL</sequence>
<protein>
    <submittedName>
        <fullName evidence="8">T/G mismatch-specific endonuclease</fullName>
    </submittedName>
</protein>
<dbReference type="InterPro" id="IPR011335">
    <property type="entry name" value="Restrct_endonuc-II-like"/>
</dbReference>
<keyword evidence="4" id="KW-0378">Hydrolase</keyword>
<keyword evidence="5" id="KW-0234">DNA repair</keyword>